<feature type="domain" description="CCHC-type" evidence="5">
    <location>
        <begin position="238"/>
        <end position="253"/>
    </location>
</feature>
<dbReference type="PROSITE" id="PS50158">
    <property type="entry name" value="ZF_CCHC"/>
    <property type="match status" value="1"/>
</dbReference>
<dbReference type="Proteomes" id="UP000288805">
    <property type="component" value="Unassembled WGS sequence"/>
</dbReference>
<keyword evidence="1" id="KW-0479">Metal-binding</keyword>
<dbReference type="InterPro" id="IPR012337">
    <property type="entry name" value="RNaseH-like_sf"/>
</dbReference>
<gene>
    <name evidence="7" type="primary">POLX_714</name>
    <name evidence="7" type="ORF">CK203_074444</name>
</gene>
<proteinExistence type="predicted"/>
<evidence type="ECO:0000256" key="2">
    <source>
        <dbReference type="ARBA" id="ARBA00022801"/>
    </source>
</evidence>
<dbReference type="GO" id="GO:0008270">
    <property type="term" value="F:zinc ion binding"/>
    <property type="evidence" value="ECO:0007669"/>
    <property type="project" value="UniProtKB-KW"/>
</dbReference>
<evidence type="ECO:0000256" key="4">
    <source>
        <dbReference type="SAM" id="Phobius"/>
    </source>
</evidence>
<dbReference type="GO" id="GO:0003676">
    <property type="term" value="F:nucleic acid binding"/>
    <property type="evidence" value="ECO:0007669"/>
    <property type="project" value="InterPro"/>
</dbReference>
<feature type="transmembrane region" description="Helical" evidence="4">
    <location>
        <begin position="46"/>
        <end position="64"/>
    </location>
</feature>
<keyword evidence="2" id="KW-0378">Hydrolase</keyword>
<keyword evidence="3" id="KW-0862">Zinc</keyword>
<evidence type="ECO:0000256" key="1">
    <source>
        <dbReference type="ARBA" id="ARBA00022723"/>
    </source>
</evidence>
<dbReference type="AlphaFoldDB" id="A0A438EGT2"/>
<name>A0A438EGT2_VITVI</name>
<keyword evidence="3" id="KW-0863">Zinc-finger</keyword>
<dbReference type="Pfam" id="PF07727">
    <property type="entry name" value="RVT_2"/>
    <property type="match status" value="1"/>
</dbReference>
<evidence type="ECO:0000256" key="3">
    <source>
        <dbReference type="PROSITE-ProRule" id="PRU00047"/>
    </source>
</evidence>
<keyword evidence="4" id="KW-0812">Transmembrane</keyword>
<organism evidence="7 8">
    <name type="scientific">Vitis vinifera</name>
    <name type="common">Grape</name>
    <dbReference type="NCBI Taxonomy" id="29760"/>
    <lineage>
        <taxon>Eukaryota</taxon>
        <taxon>Viridiplantae</taxon>
        <taxon>Streptophyta</taxon>
        <taxon>Embryophyta</taxon>
        <taxon>Tracheophyta</taxon>
        <taxon>Spermatophyta</taxon>
        <taxon>Magnoliopsida</taxon>
        <taxon>eudicotyledons</taxon>
        <taxon>Gunneridae</taxon>
        <taxon>Pentapetalae</taxon>
        <taxon>rosids</taxon>
        <taxon>Vitales</taxon>
        <taxon>Vitaceae</taxon>
        <taxon>Viteae</taxon>
        <taxon>Vitis</taxon>
    </lineage>
</organism>
<keyword evidence="4" id="KW-1133">Transmembrane helix</keyword>
<accession>A0A438EGT2</accession>
<dbReference type="SUPFAM" id="SSF53098">
    <property type="entry name" value="Ribonuclease H-like"/>
    <property type="match status" value="1"/>
</dbReference>
<dbReference type="Pfam" id="PF00665">
    <property type="entry name" value="rve"/>
    <property type="match status" value="1"/>
</dbReference>
<keyword evidence="4" id="KW-0472">Membrane</keyword>
<evidence type="ECO:0000313" key="8">
    <source>
        <dbReference type="Proteomes" id="UP000288805"/>
    </source>
</evidence>
<dbReference type="InterPro" id="IPR001584">
    <property type="entry name" value="Integrase_cat-core"/>
</dbReference>
<evidence type="ECO:0000259" key="6">
    <source>
        <dbReference type="PROSITE" id="PS50994"/>
    </source>
</evidence>
<reference evidence="7 8" key="1">
    <citation type="journal article" date="2018" name="PLoS Genet.">
        <title>Population sequencing reveals clonal diversity and ancestral inbreeding in the grapevine cultivar Chardonnay.</title>
        <authorList>
            <person name="Roach M.J."/>
            <person name="Johnson D.L."/>
            <person name="Bohlmann J."/>
            <person name="van Vuuren H.J."/>
            <person name="Jones S.J."/>
            <person name="Pretorius I.S."/>
            <person name="Schmidt S.A."/>
            <person name="Borneman A.R."/>
        </authorList>
    </citation>
    <scope>NUCLEOTIDE SEQUENCE [LARGE SCALE GENOMIC DNA]</scope>
    <source>
        <strain evidence="8">cv. Chardonnay</strain>
        <tissue evidence="7">Leaf</tissue>
    </source>
</reference>
<protein>
    <submittedName>
        <fullName evidence="7">Retrovirus-related Pol polyprotein from transposon TNT 1-94</fullName>
    </submittedName>
</protein>
<dbReference type="PANTHER" id="PTHR42648:SF28">
    <property type="entry name" value="TRANSPOSON-ENCODED PROTEIN WITH RIBONUCLEASE H-LIKE AND RETROVIRUS ZINC FINGER-LIKE DOMAINS"/>
    <property type="match status" value="1"/>
</dbReference>
<evidence type="ECO:0000313" key="7">
    <source>
        <dbReference type="EMBL" id="RVW46923.1"/>
    </source>
</evidence>
<dbReference type="PANTHER" id="PTHR42648">
    <property type="entry name" value="TRANSPOSASE, PUTATIVE-RELATED"/>
    <property type="match status" value="1"/>
</dbReference>
<dbReference type="InterPro" id="IPR036397">
    <property type="entry name" value="RNaseH_sf"/>
</dbReference>
<evidence type="ECO:0000259" key="5">
    <source>
        <dbReference type="PROSITE" id="PS50158"/>
    </source>
</evidence>
<dbReference type="GO" id="GO:0016787">
    <property type="term" value="F:hydrolase activity"/>
    <property type="evidence" value="ECO:0007669"/>
    <property type="project" value="UniProtKB-KW"/>
</dbReference>
<dbReference type="Gene3D" id="3.30.420.10">
    <property type="entry name" value="Ribonuclease H-like superfamily/Ribonuclease H"/>
    <property type="match status" value="1"/>
</dbReference>
<dbReference type="InterPro" id="IPR001878">
    <property type="entry name" value="Znf_CCHC"/>
</dbReference>
<sequence>MTWPKEFWKFQKEDLCKDTEENFHPHTTHKQLRGRLPLMRTGSGKASAVGVILSAVSIIFFIGLEENMMILLGCMDIDLALRMPKPDELNEQSTQEDEVYWGKWERSNRLSLMIMKRGIPEAFRGAVTMRLLMPVTSLRKFRNVLPKNDKAETSTLLASLISMKYKARVSYNCQNDKWTLNELISFCVQEEERLKQDKTESAHLASTSKDKGKRKNRIIRLLLLMVQNKRNRKLRVTCSFCNKPGHTKKECTKYAAWRVRKGLPELPKTKKQTKTKKLGANRATDILELIHTDICRPYPTASWNGQQYFITFIDDYSRYGYLFLIHEKSQSLDVFKTFKAEVELQLNKRIKSVRSDRGGEYYGRYDGSGEQHPGPFAKYLEECGIVPQYTMPGSLSMNGCSRKTKRTLKDMVRSMISHSTLPEKLWGEALKTAAYILNRLKRDLISLMKRNWTLKQLATTLLAMQSDQGARNIVFEEEEGSTIAFDNVQDIAPEEQTQQPQENMSLRRSTRERRNAISDDYIVYLQEREVESGMMEDDPINFQQAMKSSNSQKWIEAMNEDYKSMQDNKVWELVPLPVGTKPIGCKWIFKTKRDSNGNVERYKARLVAKGFTQKKELTSKRPSLQFLRRTLSG</sequence>
<dbReference type="InterPro" id="IPR039537">
    <property type="entry name" value="Retrotran_Ty1/copia-like"/>
</dbReference>
<feature type="domain" description="Integrase catalytic" evidence="6">
    <location>
        <begin position="263"/>
        <end position="460"/>
    </location>
</feature>
<comment type="caution">
    <text evidence="7">The sequence shown here is derived from an EMBL/GenBank/DDBJ whole genome shotgun (WGS) entry which is preliminary data.</text>
</comment>
<dbReference type="InterPro" id="IPR013103">
    <property type="entry name" value="RVT_2"/>
</dbReference>
<dbReference type="GO" id="GO:0015074">
    <property type="term" value="P:DNA integration"/>
    <property type="evidence" value="ECO:0007669"/>
    <property type="project" value="InterPro"/>
</dbReference>
<dbReference type="PROSITE" id="PS50994">
    <property type="entry name" value="INTEGRASE"/>
    <property type="match status" value="1"/>
</dbReference>
<dbReference type="EMBL" id="QGNW01001296">
    <property type="protein sequence ID" value="RVW46923.1"/>
    <property type="molecule type" value="Genomic_DNA"/>
</dbReference>